<comment type="caution">
    <text evidence="1">The sequence shown here is derived from an EMBL/GenBank/DDBJ whole genome shotgun (WGS) entry which is preliminary data.</text>
</comment>
<sequence length="147" mass="17431">MNFSSLFPTTNSKNLKSPTKRLLLELWWLLEIFLGVEILQGYHLQKAHCNFQTNFVQTWEVQFLRFRSDCWALKLTTTLFYSICTNNWFVFHLFQSIDLGKSFTDVPKLEKFQSPRLTATYFPLPKALHTHTGDLSPSRRSIFHFYD</sequence>
<evidence type="ECO:0000313" key="1">
    <source>
        <dbReference type="EMBL" id="GBN87310.1"/>
    </source>
</evidence>
<organism evidence="1 2">
    <name type="scientific">Araneus ventricosus</name>
    <name type="common">Orbweaver spider</name>
    <name type="synonym">Epeira ventricosa</name>
    <dbReference type="NCBI Taxonomy" id="182803"/>
    <lineage>
        <taxon>Eukaryota</taxon>
        <taxon>Metazoa</taxon>
        <taxon>Ecdysozoa</taxon>
        <taxon>Arthropoda</taxon>
        <taxon>Chelicerata</taxon>
        <taxon>Arachnida</taxon>
        <taxon>Araneae</taxon>
        <taxon>Araneomorphae</taxon>
        <taxon>Entelegynae</taxon>
        <taxon>Araneoidea</taxon>
        <taxon>Araneidae</taxon>
        <taxon>Araneus</taxon>
    </lineage>
</organism>
<reference evidence="1 2" key="1">
    <citation type="journal article" date="2019" name="Sci. Rep.">
        <title>Orb-weaving spider Araneus ventricosus genome elucidates the spidroin gene catalogue.</title>
        <authorList>
            <person name="Kono N."/>
            <person name="Nakamura H."/>
            <person name="Ohtoshi R."/>
            <person name="Moran D.A.P."/>
            <person name="Shinohara A."/>
            <person name="Yoshida Y."/>
            <person name="Fujiwara M."/>
            <person name="Mori M."/>
            <person name="Tomita M."/>
            <person name="Arakawa K."/>
        </authorList>
    </citation>
    <scope>NUCLEOTIDE SEQUENCE [LARGE SCALE GENOMIC DNA]</scope>
</reference>
<dbReference type="EMBL" id="BGPR01021751">
    <property type="protein sequence ID" value="GBN87310.1"/>
    <property type="molecule type" value="Genomic_DNA"/>
</dbReference>
<accession>A0A4Y2SJ40</accession>
<keyword evidence="2" id="KW-1185">Reference proteome</keyword>
<proteinExistence type="predicted"/>
<gene>
    <name evidence="1" type="ORF">AVEN_220532_1</name>
</gene>
<protein>
    <submittedName>
        <fullName evidence="1">Uncharacterized protein</fullName>
    </submittedName>
</protein>
<name>A0A4Y2SJ40_ARAVE</name>
<evidence type="ECO:0000313" key="2">
    <source>
        <dbReference type="Proteomes" id="UP000499080"/>
    </source>
</evidence>
<dbReference type="Proteomes" id="UP000499080">
    <property type="component" value="Unassembled WGS sequence"/>
</dbReference>
<dbReference type="AlphaFoldDB" id="A0A4Y2SJ40"/>